<dbReference type="Proteomes" id="UP000177230">
    <property type="component" value="Unassembled WGS sequence"/>
</dbReference>
<dbReference type="SMART" id="SM00478">
    <property type="entry name" value="ENDO3c"/>
    <property type="match status" value="1"/>
</dbReference>
<reference evidence="6 7" key="1">
    <citation type="journal article" date="2016" name="Nat. Commun.">
        <title>Thousands of microbial genomes shed light on interconnected biogeochemical processes in an aquifer system.</title>
        <authorList>
            <person name="Anantharaman K."/>
            <person name="Brown C.T."/>
            <person name="Hug L.A."/>
            <person name="Sharon I."/>
            <person name="Castelle C.J."/>
            <person name="Probst A.J."/>
            <person name="Thomas B.C."/>
            <person name="Singh A."/>
            <person name="Wilkins M.J."/>
            <person name="Karaoz U."/>
            <person name="Brodie E.L."/>
            <person name="Williams K.H."/>
            <person name="Hubbard S.S."/>
            <person name="Banfield J.F."/>
        </authorList>
    </citation>
    <scope>NUCLEOTIDE SEQUENCE [LARGE SCALE GENOMIC DNA]</scope>
</reference>
<evidence type="ECO:0000313" key="7">
    <source>
        <dbReference type="Proteomes" id="UP000177230"/>
    </source>
</evidence>
<name>A0A1F5R1T4_9BACT</name>
<keyword evidence="4" id="KW-0411">Iron-sulfur</keyword>
<feature type="domain" description="HhH-GPD" evidence="5">
    <location>
        <begin position="38"/>
        <end position="197"/>
    </location>
</feature>
<dbReference type="GO" id="GO:0006284">
    <property type="term" value="P:base-excision repair"/>
    <property type="evidence" value="ECO:0007669"/>
    <property type="project" value="InterPro"/>
</dbReference>
<sequence>MIYGKKLLKIYKILLKEYGPQEWWPADSPFEVMLGAVLTQNTNWLNVSRAIENLKKKDLICPHKIAVVSKRKLIAAIRPSGFYNQKAAYLKGLSQYVLQRFSGDLRKMSRFETSVLRNELLAIRGLGPETVDSILLYALNQPVFVIDAYTRRIFGRHGIKIKGSDYSGWQKFFESHLPKDQGLFNEYHALIVRLAKERCRQRPDCQGCPLEGVTL</sequence>
<evidence type="ECO:0000256" key="2">
    <source>
        <dbReference type="ARBA" id="ARBA00022723"/>
    </source>
</evidence>
<evidence type="ECO:0000256" key="3">
    <source>
        <dbReference type="ARBA" id="ARBA00023004"/>
    </source>
</evidence>
<dbReference type="SUPFAM" id="SSF48150">
    <property type="entry name" value="DNA-glycosylase"/>
    <property type="match status" value="1"/>
</dbReference>
<dbReference type="PIRSF" id="PIRSF001435">
    <property type="entry name" value="Nth"/>
    <property type="match status" value="1"/>
</dbReference>
<protein>
    <recommendedName>
        <fullName evidence="5">HhH-GPD domain-containing protein</fullName>
    </recommendedName>
</protein>
<dbReference type="Pfam" id="PF00730">
    <property type="entry name" value="HhH-GPD"/>
    <property type="match status" value="1"/>
</dbReference>
<dbReference type="Gene3D" id="1.10.340.30">
    <property type="entry name" value="Hypothetical protein, domain 2"/>
    <property type="match status" value="1"/>
</dbReference>
<dbReference type="AlphaFoldDB" id="A0A1F5R1T4"/>
<dbReference type="EMBL" id="MFFM01000047">
    <property type="protein sequence ID" value="OGF08444.1"/>
    <property type="molecule type" value="Genomic_DNA"/>
</dbReference>
<organism evidence="6 7">
    <name type="scientific">Candidatus Edwardsbacteria bacterium GWF2_54_11</name>
    <dbReference type="NCBI Taxonomy" id="1817851"/>
    <lineage>
        <taxon>Bacteria</taxon>
        <taxon>Candidatus Edwardsiibacteriota</taxon>
    </lineage>
</organism>
<dbReference type="InterPro" id="IPR023170">
    <property type="entry name" value="HhH_base_excis_C"/>
</dbReference>
<evidence type="ECO:0000313" key="6">
    <source>
        <dbReference type="EMBL" id="OGF08444.1"/>
    </source>
</evidence>
<evidence type="ECO:0000256" key="4">
    <source>
        <dbReference type="ARBA" id="ARBA00023014"/>
    </source>
</evidence>
<dbReference type="PANTHER" id="PTHR10359:SF19">
    <property type="entry name" value="DNA REPAIR GLYCOSYLASE MJ1434-RELATED"/>
    <property type="match status" value="1"/>
</dbReference>
<dbReference type="Gene3D" id="1.10.1670.10">
    <property type="entry name" value="Helix-hairpin-Helix base-excision DNA repair enzymes (C-terminal)"/>
    <property type="match status" value="1"/>
</dbReference>
<gene>
    <name evidence="6" type="ORF">A2024_06990</name>
</gene>
<accession>A0A1F5R1T4</accession>
<dbReference type="PANTHER" id="PTHR10359">
    <property type="entry name" value="A/G-SPECIFIC ADENINE GLYCOSYLASE/ENDONUCLEASE III"/>
    <property type="match status" value="1"/>
</dbReference>
<comment type="caution">
    <text evidence="6">The sequence shown here is derived from an EMBL/GenBank/DDBJ whole genome shotgun (WGS) entry which is preliminary data.</text>
</comment>
<keyword evidence="2" id="KW-0479">Metal-binding</keyword>
<dbReference type="CDD" id="cd00056">
    <property type="entry name" value="ENDO3c"/>
    <property type="match status" value="1"/>
</dbReference>
<dbReference type="GO" id="GO:0003824">
    <property type="term" value="F:catalytic activity"/>
    <property type="evidence" value="ECO:0007669"/>
    <property type="project" value="InterPro"/>
</dbReference>
<dbReference type="InterPro" id="IPR011257">
    <property type="entry name" value="DNA_glycosylase"/>
</dbReference>
<keyword evidence="3" id="KW-0408">Iron</keyword>
<proteinExistence type="predicted"/>
<dbReference type="InterPro" id="IPR003265">
    <property type="entry name" value="HhH-GPD_domain"/>
</dbReference>
<dbReference type="GO" id="GO:0046872">
    <property type="term" value="F:metal ion binding"/>
    <property type="evidence" value="ECO:0007669"/>
    <property type="project" value="UniProtKB-KW"/>
</dbReference>
<dbReference type="GO" id="GO:0051539">
    <property type="term" value="F:4 iron, 4 sulfur cluster binding"/>
    <property type="evidence" value="ECO:0007669"/>
    <property type="project" value="UniProtKB-KW"/>
</dbReference>
<keyword evidence="1" id="KW-0004">4Fe-4S</keyword>
<evidence type="ECO:0000256" key="1">
    <source>
        <dbReference type="ARBA" id="ARBA00022485"/>
    </source>
</evidence>
<evidence type="ECO:0000259" key="5">
    <source>
        <dbReference type="SMART" id="SM00478"/>
    </source>
</evidence>